<protein>
    <submittedName>
        <fullName evidence="1">Uncharacterized protein</fullName>
    </submittedName>
</protein>
<evidence type="ECO:0000313" key="1">
    <source>
        <dbReference type="EMBL" id="CTQ47673.1"/>
    </source>
</evidence>
<reference evidence="2" key="1">
    <citation type="submission" date="2015-07" db="EMBL/GenBank/DDBJ databases">
        <authorList>
            <person name="Rodrigo-Torres Lidia"/>
            <person name="Arahal R.David."/>
        </authorList>
    </citation>
    <scope>NUCLEOTIDE SEQUENCE [LARGE SCALE GENOMIC DNA]</scope>
    <source>
        <strain evidence="2">CECT 4801</strain>
    </source>
</reference>
<evidence type="ECO:0000313" key="2">
    <source>
        <dbReference type="Proteomes" id="UP000048926"/>
    </source>
</evidence>
<dbReference type="Proteomes" id="UP000048926">
    <property type="component" value="Unassembled WGS sequence"/>
</dbReference>
<sequence>MLHCLCVTLGPVSPNCSDGHLFVQTCCGARQPNEVSPDFGVTYQSEGIVQCNGFVARHEVREGLRIFDGDRQIVGARSTF</sequence>
<organism evidence="1 2">
    <name type="scientific">Roseibium aggregatum</name>
    <dbReference type="NCBI Taxonomy" id="187304"/>
    <lineage>
        <taxon>Bacteria</taxon>
        <taxon>Pseudomonadati</taxon>
        <taxon>Pseudomonadota</taxon>
        <taxon>Alphaproteobacteria</taxon>
        <taxon>Hyphomicrobiales</taxon>
        <taxon>Stappiaceae</taxon>
        <taxon>Roseibium</taxon>
    </lineage>
</organism>
<proteinExistence type="predicted"/>
<dbReference type="EMBL" id="CXST01000012">
    <property type="protein sequence ID" value="CTQ47673.1"/>
    <property type="molecule type" value="Genomic_DNA"/>
</dbReference>
<accession>A0A0M6YDU2</accession>
<name>A0A0M6YDU2_9HYPH</name>
<dbReference type="AlphaFoldDB" id="A0A0M6YDU2"/>
<keyword evidence="2" id="KW-1185">Reference proteome</keyword>
<gene>
    <name evidence="1" type="ORF">LAL4801_06135</name>
</gene>